<accession>A0A8S5S0V9</accession>
<protein>
    <submittedName>
        <fullName evidence="1">Uncharacterized protein</fullName>
    </submittedName>
</protein>
<proteinExistence type="predicted"/>
<organism evidence="1">
    <name type="scientific">Podoviridae sp. ct8Lf7</name>
    <dbReference type="NCBI Taxonomy" id="2827723"/>
    <lineage>
        <taxon>Viruses</taxon>
        <taxon>Duplodnaviria</taxon>
        <taxon>Heunggongvirae</taxon>
        <taxon>Uroviricota</taxon>
        <taxon>Caudoviricetes</taxon>
    </lineage>
</organism>
<reference evidence="1" key="1">
    <citation type="journal article" date="2021" name="Proc. Natl. Acad. Sci. U.S.A.">
        <title>A Catalog of Tens of Thousands of Viruses from Human Metagenomes Reveals Hidden Associations with Chronic Diseases.</title>
        <authorList>
            <person name="Tisza M.J."/>
            <person name="Buck C.B."/>
        </authorList>
    </citation>
    <scope>NUCLEOTIDE SEQUENCE</scope>
    <source>
        <strain evidence="1">Ct8Lf7</strain>
    </source>
</reference>
<evidence type="ECO:0000313" key="1">
    <source>
        <dbReference type="EMBL" id="DAF44367.1"/>
    </source>
</evidence>
<sequence length="47" mass="5597">MTHILLHNSNKISIYRIHNTLTQTQLPRHILSLPILKDLFLVFLNQF</sequence>
<name>A0A8S5S0V9_9CAUD</name>
<dbReference type="EMBL" id="BK032511">
    <property type="protein sequence ID" value="DAF44367.1"/>
    <property type="molecule type" value="Genomic_DNA"/>
</dbReference>